<dbReference type="GO" id="GO:0008270">
    <property type="term" value="F:zinc ion binding"/>
    <property type="evidence" value="ECO:0007669"/>
    <property type="project" value="InterPro"/>
</dbReference>
<dbReference type="EMBL" id="JMSN01000056">
    <property type="protein sequence ID" value="KDN43960.1"/>
    <property type="molecule type" value="Genomic_DNA"/>
</dbReference>
<evidence type="ECO:0000313" key="9">
    <source>
        <dbReference type="EMBL" id="KDN43960.1"/>
    </source>
</evidence>
<evidence type="ECO:0000256" key="1">
    <source>
        <dbReference type="ARBA" id="ARBA00004123"/>
    </source>
</evidence>
<keyword evidence="4" id="KW-0238">DNA-binding</keyword>
<dbReference type="PROSITE" id="PS50048">
    <property type="entry name" value="ZN2_CY6_FUNGAL_2"/>
    <property type="match status" value="1"/>
</dbReference>
<dbReference type="Proteomes" id="UP000027361">
    <property type="component" value="Unassembled WGS sequence"/>
</dbReference>
<protein>
    <recommendedName>
        <fullName evidence="8">Zn(2)-C6 fungal-type domain-containing protein</fullName>
    </recommendedName>
</protein>
<evidence type="ECO:0000256" key="4">
    <source>
        <dbReference type="ARBA" id="ARBA00023125"/>
    </source>
</evidence>
<feature type="region of interest" description="Disordered" evidence="7">
    <location>
        <begin position="869"/>
        <end position="927"/>
    </location>
</feature>
<dbReference type="SUPFAM" id="SSF57701">
    <property type="entry name" value="Zn2/Cys6 DNA-binding domain"/>
    <property type="match status" value="1"/>
</dbReference>
<dbReference type="RefSeq" id="XP_013242581.1">
    <property type="nucleotide sequence ID" value="XM_013387127.1"/>
</dbReference>
<keyword evidence="5" id="KW-0804">Transcription</keyword>
<dbReference type="CDD" id="cd00067">
    <property type="entry name" value="GAL4"/>
    <property type="match status" value="1"/>
</dbReference>
<name>A0A066VZK5_TILAU</name>
<dbReference type="STRING" id="1037660.A0A066VZK5"/>
<evidence type="ECO:0000256" key="6">
    <source>
        <dbReference type="ARBA" id="ARBA00023242"/>
    </source>
</evidence>
<dbReference type="CDD" id="cd12148">
    <property type="entry name" value="fungal_TF_MHR"/>
    <property type="match status" value="1"/>
</dbReference>
<dbReference type="InterPro" id="IPR007219">
    <property type="entry name" value="XnlR_reg_dom"/>
</dbReference>
<dbReference type="OrthoDB" id="4454541at2759"/>
<evidence type="ECO:0000256" key="5">
    <source>
        <dbReference type="ARBA" id="ARBA00023163"/>
    </source>
</evidence>
<keyword evidence="6" id="KW-0539">Nucleus</keyword>
<dbReference type="PANTHER" id="PTHR31845:SF17">
    <property type="entry name" value="ZN(II)2CYS6 TRANSCRIPTION FACTOR (EUROFUNG)"/>
    <property type="match status" value="1"/>
</dbReference>
<dbReference type="InterPro" id="IPR001138">
    <property type="entry name" value="Zn2Cys6_DnaBD"/>
</dbReference>
<comment type="caution">
    <text evidence="9">The sequence shown here is derived from an EMBL/GenBank/DDBJ whole genome shotgun (WGS) entry which is preliminary data.</text>
</comment>
<dbReference type="GO" id="GO:0006351">
    <property type="term" value="P:DNA-templated transcription"/>
    <property type="evidence" value="ECO:0007669"/>
    <property type="project" value="InterPro"/>
</dbReference>
<feature type="domain" description="Zn(2)-C6 fungal-type" evidence="8">
    <location>
        <begin position="22"/>
        <end position="61"/>
    </location>
</feature>
<dbReference type="PANTHER" id="PTHR31845">
    <property type="entry name" value="FINGER DOMAIN PROTEIN, PUTATIVE-RELATED"/>
    <property type="match status" value="1"/>
</dbReference>
<keyword evidence="10" id="KW-1185">Reference proteome</keyword>
<reference evidence="9 10" key="1">
    <citation type="submission" date="2014-05" db="EMBL/GenBank/DDBJ databases">
        <title>Draft genome sequence of a rare smut relative, Tilletiaria anomala UBC 951.</title>
        <authorList>
            <consortium name="DOE Joint Genome Institute"/>
            <person name="Toome M."/>
            <person name="Kuo A."/>
            <person name="Henrissat B."/>
            <person name="Lipzen A."/>
            <person name="Tritt A."/>
            <person name="Yoshinaga Y."/>
            <person name="Zane M."/>
            <person name="Barry K."/>
            <person name="Grigoriev I.V."/>
            <person name="Spatafora J.W."/>
            <person name="Aimea M.C."/>
        </authorList>
    </citation>
    <scope>NUCLEOTIDE SEQUENCE [LARGE SCALE GENOMIC DNA]</scope>
    <source>
        <strain evidence="9 10">UBC 951</strain>
    </source>
</reference>
<feature type="compositionally biased region" description="Basic and acidic residues" evidence="7">
    <location>
        <begin position="95"/>
        <end position="113"/>
    </location>
</feature>
<evidence type="ECO:0000259" key="8">
    <source>
        <dbReference type="PROSITE" id="PS50048"/>
    </source>
</evidence>
<accession>A0A066VZK5</accession>
<gene>
    <name evidence="9" type="ORF">K437DRAFT_257266</name>
</gene>
<feature type="region of interest" description="Disordered" evidence="7">
    <location>
        <begin position="791"/>
        <end position="817"/>
    </location>
</feature>
<feature type="compositionally biased region" description="Basic and acidic residues" evidence="7">
    <location>
        <begin position="350"/>
        <end position="370"/>
    </location>
</feature>
<dbReference type="Pfam" id="PF00172">
    <property type="entry name" value="Zn_clus"/>
    <property type="match status" value="1"/>
</dbReference>
<sequence>MPASSSSDKPGHVPALSRRITACDACRSRKVKCLYPPGSDGPPCIRCLSSGSKELLDKCKVQKNLQDILDGDKIWKDEVDDALATLREEVQRLKRQLGERSSSPEDRRDEAASRADWPLGKRRRLHREHTDIPAKDVANDDSSGEGPADSRLHVAAAAPGVLLRQVTSAGALQRPAASVSLGRRTQPNAIGNATSAISEWLLDQEQTDGLLKQYIDTLDGYAYDVIGGPASMWSADLVLSRLRVEGQMQLTAVCAITAMHSSPSRPAAPTSVLCDQLYLECIRLSALQAFSRNSSLDDIKALVLGSYHFRELSWILTSVAVRIATERGLQESYKRCLKAAHGGDTAGGADAERAATHEDPGTSLHPRTEWLGESSGGGGARDADIGAKNNDRDVQQKQQRKAYEEARLYYQIYVADHMASIPHGRPPLTRQHAAIRRARDWLDLSLLTGPDDVFLISQVELHEIAHDVLDEFGVDVHERLNPSQLTFAAKFNDLLDQWHEEWQATFEARRSYSRHRHSSSIESAGGAAACTGSSTVSKRRTLALEVESFHRFYYHAMRLWLKAHAFRCPEEEAIQFESDAPTSSDAEVLYSMAIGAVQSAHYILRAAAQSHASYTGGRAGSSCSDADTDACSILGLREHLRGLPLYVHTMIGFAAVFLVRVSRSAETAGLRGCEPEAVLRSVDDATAAIEALAQRVAVQHIAHSLAPGLRSLASGYRSFVAVAAAAAAGENSCRRSAADPPSATQGDSSAGHSQRDVLLWAIRTPSSSVHFATASGTRSVLLRSKSAIEARAGAGGERHRRSNVSHERTGVTGAARSLGPEAALVPIPSPSLLQNFRCGPDGDGTVISSNSGGGKDAYGVMHLSNMLSSSRNGLQQKQQQAQQTQQVPQSSWSSPHAEAEAAAEAGASPEAGCMFSTQPPGDMAAATPSAWAAERGLLTGASTAAADLDFFLNNFDLLSDFRTLSGLDFASLSHAAGGTTTTAGGGGEVAHLQYGQQQAQQEEGLQSHWPVHNGQVNENGYGHSNGNGMACASGYAHGQGPGYTSHDAYSHALHDPSTAASVAGNGARNLFAGLF</sequence>
<dbReference type="InParanoid" id="A0A066VZK5"/>
<dbReference type="SMART" id="SM00066">
    <property type="entry name" value="GAL4"/>
    <property type="match status" value="1"/>
</dbReference>
<dbReference type="InterPro" id="IPR036864">
    <property type="entry name" value="Zn2-C6_fun-type_DNA-bd_sf"/>
</dbReference>
<dbReference type="AlphaFoldDB" id="A0A066VZK5"/>
<feature type="compositionally biased region" description="Low complexity" evidence="7">
    <location>
        <begin position="875"/>
        <end position="912"/>
    </location>
</feature>
<keyword evidence="2" id="KW-0479">Metal-binding</keyword>
<dbReference type="GO" id="GO:0000981">
    <property type="term" value="F:DNA-binding transcription factor activity, RNA polymerase II-specific"/>
    <property type="evidence" value="ECO:0007669"/>
    <property type="project" value="InterPro"/>
</dbReference>
<dbReference type="GeneID" id="25264650"/>
<dbReference type="SMART" id="SM00906">
    <property type="entry name" value="Fungal_trans"/>
    <property type="match status" value="1"/>
</dbReference>
<feature type="compositionally biased region" description="Basic and acidic residues" evidence="7">
    <location>
        <begin position="128"/>
        <end position="138"/>
    </location>
</feature>
<feature type="compositionally biased region" description="Basic and acidic residues" evidence="7">
    <location>
        <begin position="381"/>
        <end position="398"/>
    </location>
</feature>
<comment type="subcellular location">
    <subcellularLocation>
        <location evidence="1">Nucleus</location>
    </subcellularLocation>
</comment>
<dbReference type="GO" id="GO:0000976">
    <property type="term" value="F:transcription cis-regulatory region binding"/>
    <property type="evidence" value="ECO:0007669"/>
    <property type="project" value="TreeGrafter"/>
</dbReference>
<keyword evidence="3" id="KW-0805">Transcription regulation</keyword>
<dbReference type="GO" id="GO:0005634">
    <property type="term" value="C:nucleus"/>
    <property type="evidence" value="ECO:0007669"/>
    <property type="project" value="UniProtKB-SubCell"/>
</dbReference>
<dbReference type="InterPro" id="IPR051089">
    <property type="entry name" value="prtT"/>
</dbReference>
<evidence type="ECO:0000256" key="3">
    <source>
        <dbReference type="ARBA" id="ARBA00023015"/>
    </source>
</evidence>
<evidence type="ECO:0000256" key="2">
    <source>
        <dbReference type="ARBA" id="ARBA00022723"/>
    </source>
</evidence>
<evidence type="ECO:0000256" key="7">
    <source>
        <dbReference type="SAM" id="MobiDB-lite"/>
    </source>
</evidence>
<organism evidence="9 10">
    <name type="scientific">Tilletiaria anomala (strain ATCC 24038 / CBS 436.72 / UBC 951)</name>
    <dbReference type="NCBI Taxonomy" id="1037660"/>
    <lineage>
        <taxon>Eukaryota</taxon>
        <taxon>Fungi</taxon>
        <taxon>Dikarya</taxon>
        <taxon>Basidiomycota</taxon>
        <taxon>Ustilaginomycotina</taxon>
        <taxon>Exobasidiomycetes</taxon>
        <taxon>Georgefischeriales</taxon>
        <taxon>Tilletiariaceae</taxon>
        <taxon>Tilletiaria</taxon>
    </lineage>
</organism>
<proteinExistence type="predicted"/>
<dbReference type="HOGENOM" id="CLU_287009_0_0_1"/>
<feature type="region of interest" description="Disordered" evidence="7">
    <location>
        <begin position="344"/>
        <end position="398"/>
    </location>
</feature>
<evidence type="ECO:0000313" key="10">
    <source>
        <dbReference type="Proteomes" id="UP000027361"/>
    </source>
</evidence>
<dbReference type="Gene3D" id="4.10.240.10">
    <property type="entry name" value="Zn(2)-C6 fungal-type DNA-binding domain"/>
    <property type="match status" value="1"/>
</dbReference>
<feature type="region of interest" description="Disordered" evidence="7">
    <location>
        <begin position="95"/>
        <end position="149"/>
    </location>
</feature>